<evidence type="ECO:0000256" key="5">
    <source>
        <dbReference type="ARBA" id="ARBA00022490"/>
    </source>
</evidence>
<evidence type="ECO:0000256" key="4">
    <source>
        <dbReference type="ARBA" id="ARBA00020733"/>
    </source>
</evidence>
<dbReference type="InterPro" id="IPR025279">
    <property type="entry name" value="NST1"/>
</dbReference>
<keyword evidence="5" id="KW-0963">Cytoplasm</keyword>
<comment type="similarity">
    <text evidence="2">Belongs to the NST1 family.</text>
</comment>
<evidence type="ECO:0000256" key="3">
    <source>
        <dbReference type="ARBA" id="ARBA00015112"/>
    </source>
</evidence>
<dbReference type="GO" id="GO:0005737">
    <property type="term" value="C:cytoplasm"/>
    <property type="evidence" value="ECO:0007669"/>
    <property type="project" value="UniProtKB-SubCell"/>
</dbReference>
<evidence type="ECO:0000313" key="9">
    <source>
        <dbReference type="Proteomes" id="UP000716291"/>
    </source>
</evidence>
<feature type="compositionally biased region" description="Acidic residues" evidence="7">
    <location>
        <begin position="114"/>
        <end position="128"/>
    </location>
</feature>
<organism evidence="8 9">
    <name type="scientific">Rhizopus oryzae</name>
    <name type="common">Mucormycosis agent</name>
    <name type="synonym">Rhizopus arrhizus var. delemar</name>
    <dbReference type="NCBI Taxonomy" id="64495"/>
    <lineage>
        <taxon>Eukaryota</taxon>
        <taxon>Fungi</taxon>
        <taxon>Fungi incertae sedis</taxon>
        <taxon>Mucoromycota</taxon>
        <taxon>Mucoromycotina</taxon>
        <taxon>Mucoromycetes</taxon>
        <taxon>Mucorales</taxon>
        <taxon>Mucorineae</taxon>
        <taxon>Rhizopodaceae</taxon>
        <taxon>Rhizopus</taxon>
    </lineage>
</organism>
<feature type="region of interest" description="Disordered" evidence="7">
    <location>
        <begin position="169"/>
        <end position="219"/>
    </location>
</feature>
<feature type="region of interest" description="Disordered" evidence="7">
    <location>
        <begin position="277"/>
        <end position="386"/>
    </location>
</feature>
<feature type="compositionally biased region" description="Acidic residues" evidence="7">
    <location>
        <begin position="176"/>
        <end position="213"/>
    </location>
</feature>
<dbReference type="AlphaFoldDB" id="A0A9P6XB94"/>
<comment type="subcellular location">
    <subcellularLocation>
        <location evidence="1">Cytoplasm</location>
    </subcellularLocation>
</comment>
<dbReference type="EMBL" id="JAANQT010000620">
    <property type="protein sequence ID" value="KAG1309566.1"/>
    <property type="molecule type" value="Genomic_DNA"/>
</dbReference>
<keyword evidence="9" id="KW-1185">Reference proteome</keyword>
<feature type="region of interest" description="Disordered" evidence="7">
    <location>
        <begin position="414"/>
        <end position="440"/>
    </location>
</feature>
<protein>
    <recommendedName>
        <fullName evidence="4">Stress response protein NST1</fullName>
    </recommendedName>
    <alternativeName>
        <fullName evidence="3">Stress response protein nst1</fullName>
    </alternativeName>
</protein>
<reference evidence="8" key="1">
    <citation type="journal article" date="2020" name="Microb. Genom.">
        <title>Genetic diversity of clinical and environmental Mucorales isolates obtained from an investigation of mucormycosis cases among solid organ transplant recipients.</title>
        <authorList>
            <person name="Nguyen M.H."/>
            <person name="Kaul D."/>
            <person name="Muto C."/>
            <person name="Cheng S.J."/>
            <person name="Richter R.A."/>
            <person name="Bruno V.M."/>
            <person name="Liu G."/>
            <person name="Beyhan S."/>
            <person name="Sundermann A.J."/>
            <person name="Mounaud S."/>
            <person name="Pasculle A.W."/>
            <person name="Nierman W.C."/>
            <person name="Driscoll E."/>
            <person name="Cumbie R."/>
            <person name="Clancy C.J."/>
            <person name="Dupont C.L."/>
        </authorList>
    </citation>
    <scope>NUCLEOTIDE SEQUENCE</scope>
    <source>
        <strain evidence="8">GL11</strain>
    </source>
</reference>
<dbReference type="Proteomes" id="UP000716291">
    <property type="component" value="Unassembled WGS sequence"/>
</dbReference>
<gene>
    <name evidence="8" type="ORF">G6F64_005208</name>
</gene>
<dbReference type="Pfam" id="PF13945">
    <property type="entry name" value="NST1"/>
    <property type="match status" value="1"/>
</dbReference>
<evidence type="ECO:0000256" key="7">
    <source>
        <dbReference type="SAM" id="MobiDB-lite"/>
    </source>
</evidence>
<sequence>MTIPTKSIRFNSSVAAANKSDIWDNTEERQKIRRFWIQLSEEERRSLVKVEKETVLRRMKEQQKHTCNCSVCGKKSSVIEEELEVLYDAYYEELEKYAYRQQQQRGKEEVSDSTSDEEEEEEEEEEAEISIKLKNTLTVKGNVITLADDLMRNDGKKFLKMMEKITDQKLKREQELQSDDEDDVYDEEEGEENDTEEYDEYEEDDDEYDDAINTEEQKIEQGKKMFQVFAARMFEQRVMQAYREKVAQDRQRRLIEELEEEDRLRQERELKKLREREKKKETKRLEKLKQEQEKLKMEEKKKQEEEERQRKLKELQEQERKRREEEKRQKETERQKKEAERQRKEDEKKKKEQEKLEKKKKETKEKRKKQEEIKRKEEKSKRDEELRQKAKELVNKQELEKKIKKNKGLEEMSINTELLNPSSTSTSIERPRKDSVPGPIGGPIAKGQLAMTNSYQPSYNEHSFFTNYLFGQSSSAEEDYCKSKRRISYGNVHQNWTNGWTVLSDTVHEKLFGDVIADRSIMILSRAKEAYLRLNEIAESKYRITPNYHSLTHIQGMMNSMYSEYVAIDTFELYETLNNSKSSEFECVYNQQGYLVRLMNIRPRSSSIPAHIPTSSINYTFNNNNPNGLI</sequence>
<comment type="caution">
    <text evidence="8">The sequence shown here is derived from an EMBL/GenBank/DDBJ whole genome shotgun (WGS) entry which is preliminary data.</text>
</comment>
<keyword evidence="6" id="KW-0175">Coiled coil</keyword>
<evidence type="ECO:0000256" key="2">
    <source>
        <dbReference type="ARBA" id="ARBA00007112"/>
    </source>
</evidence>
<feature type="region of interest" description="Disordered" evidence="7">
    <location>
        <begin position="102"/>
        <end position="129"/>
    </location>
</feature>
<evidence type="ECO:0000256" key="1">
    <source>
        <dbReference type="ARBA" id="ARBA00004496"/>
    </source>
</evidence>
<evidence type="ECO:0000313" key="8">
    <source>
        <dbReference type="EMBL" id="KAG1309566.1"/>
    </source>
</evidence>
<evidence type="ECO:0000256" key="6">
    <source>
        <dbReference type="ARBA" id="ARBA00023054"/>
    </source>
</evidence>
<dbReference type="OrthoDB" id="21629at2759"/>
<accession>A0A9P6XB94</accession>
<feature type="compositionally biased region" description="Polar residues" evidence="7">
    <location>
        <begin position="414"/>
        <end position="428"/>
    </location>
</feature>
<name>A0A9P6XB94_RHIOR</name>
<proteinExistence type="inferred from homology"/>